<gene>
    <name evidence="8" type="ORF">HMPREF0872_05585</name>
</gene>
<keyword evidence="6 7" id="KW-0460">Magnesium</keyword>
<dbReference type="InterPro" id="IPR010023">
    <property type="entry name" value="KdsC_fam"/>
</dbReference>
<reference evidence="8 9" key="1">
    <citation type="submission" date="2014-07" db="EMBL/GenBank/DDBJ databases">
        <authorList>
            <person name="McCorrison J."/>
            <person name="Sanka R."/>
            <person name="Torralba M."/>
            <person name="Gillis M."/>
            <person name="Haft D.H."/>
            <person name="Methe B."/>
            <person name="Sutton G."/>
            <person name="Nelson K.E."/>
        </authorList>
    </citation>
    <scope>NUCLEOTIDE SEQUENCE [LARGE SCALE GENOMIC DNA]</scope>
    <source>
        <strain evidence="8 9">DNF00314</strain>
    </source>
</reference>
<sequence>MTIRCVLMDVDGVLTDGVITYTSDGNEVKNFHVADGMGLTALRTQGIKTGIITGRTSSIVERRANELHMDVVRMGVRNKSEALLTICKNFHWEVEEVAYIGDDLNDLGTLQLAGLAIAPANACVEVRNVADFVTTRHGGHGAVREAAEYIIEQNGSWQDVVALYERELYEMGQ</sequence>
<dbReference type="InterPro" id="IPR036412">
    <property type="entry name" value="HAD-like_sf"/>
</dbReference>
<dbReference type="EMBL" id="JRNT01000016">
    <property type="protein sequence ID" value="KGF47148.1"/>
    <property type="molecule type" value="Genomic_DNA"/>
</dbReference>
<comment type="subunit">
    <text evidence="3">Homotetramer.</text>
</comment>
<protein>
    <submittedName>
        <fullName evidence="8">3-deoxy-D-manno-octulosonate 8-phosphate phosphatase</fullName>
        <ecNumber evidence="8">3.1.3.45</ecNumber>
    </submittedName>
</protein>
<evidence type="ECO:0000256" key="2">
    <source>
        <dbReference type="ARBA" id="ARBA00005893"/>
    </source>
</evidence>
<dbReference type="AlphaFoldDB" id="A0A096AJ61"/>
<proteinExistence type="inferred from homology"/>
<dbReference type="InterPro" id="IPR006549">
    <property type="entry name" value="HAD-SF_hydro_IIIA"/>
</dbReference>
<dbReference type="PANTHER" id="PTHR21485">
    <property type="entry name" value="HAD SUPERFAMILY MEMBERS CMAS AND KDSC"/>
    <property type="match status" value="1"/>
</dbReference>
<evidence type="ECO:0000256" key="3">
    <source>
        <dbReference type="ARBA" id="ARBA00011881"/>
    </source>
</evidence>
<dbReference type="SFLD" id="SFLDS00003">
    <property type="entry name" value="Haloacid_Dehalogenase"/>
    <property type="match status" value="1"/>
</dbReference>
<name>A0A096AJ61_9FIRM</name>
<evidence type="ECO:0000256" key="4">
    <source>
        <dbReference type="ARBA" id="ARBA00022723"/>
    </source>
</evidence>
<accession>A0A096AJ61</accession>
<feature type="binding site" evidence="7">
    <location>
        <position position="9"/>
    </location>
    <ligand>
        <name>Mg(2+)</name>
        <dbReference type="ChEBI" id="CHEBI:18420"/>
    </ligand>
</feature>
<dbReference type="Pfam" id="PF08282">
    <property type="entry name" value="Hydrolase_3"/>
    <property type="match status" value="1"/>
</dbReference>
<organism evidence="8 9">
    <name type="scientific">Veillonella montpellierensis DNF00314</name>
    <dbReference type="NCBI Taxonomy" id="1401067"/>
    <lineage>
        <taxon>Bacteria</taxon>
        <taxon>Bacillati</taxon>
        <taxon>Bacillota</taxon>
        <taxon>Negativicutes</taxon>
        <taxon>Veillonellales</taxon>
        <taxon>Veillonellaceae</taxon>
        <taxon>Veillonella</taxon>
    </lineage>
</organism>
<evidence type="ECO:0000256" key="7">
    <source>
        <dbReference type="PIRSR" id="PIRSR006118-2"/>
    </source>
</evidence>
<evidence type="ECO:0000313" key="9">
    <source>
        <dbReference type="Proteomes" id="UP000029628"/>
    </source>
</evidence>
<dbReference type="SUPFAM" id="SSF56784">
    <property type="entry name" value="HAD-like"/>
    <property type="match status" value="1"/>
</dbReference>
<comment type="similarity">
    <text evidence="2">Belongs to the KdsC family.</text>
</comment>
<dbReference type="GO" id="GO:0019143">
    <property type="term" value="F:3-deoxy-manno-octulosonate-8-phosphatase activity"/>
    <property type="evidence" value="ECO:0007669"/>
    <property type="project" value="UniProtKB-EC"/>
</dbReference>
<dbReference type="Gene3D" id="3.40.50.1000">
    <property type="entry name" value="HAD superfamily/HAD-like"/>
    <property type="match status" value="1"/>
</dbReference>
<dbReference type="NCBIfam" id="TIGR01670">
    <property type="entry name" value="KdsC-phosphatas"/>
    <property type="match status" value="1"/>
</dbReference>
<feature type="binding site" evidence="7">
    <location>
        <position position="11"/>
    </location>
    <ligand>
        <name>substrate</name>
    </ligand>
</feature>
<dbReference type="PANTHER" id="PTHR21485:SF3">
    <property type="entry name" value="N-ACYLNEURAMINATE CYTIDYLYLTRANSFERASE"/>
    <property type="match status" value="1"/>
</dbReference>
<evidence type="ECO:0000256" key="5">
    <source>
        <dbReference type="ARBA" id="ARBA00022801"/>
    </source>
</evidence>
<evidence type="ECO:0000256" key="6">
    <source>
        <dbReference type="ARBA" id="ARBA00022842"/>
    </source>
</evidence>
<dbReference type="Proteomes" id="UP000029628">
    <property type="component" value="Unassembled WGS sequence"/>
</dbReference>
<keyword evidence="5 8" id="KW-0378">Hydrolase</keyword>
<dbReference type="InterPro" id="IPR050793">
    <property type="entry name" value="CMP-NeuNAc_synthase"/>
</dbReference>
<dbReference type="InterPro" id="IPR023214">
    <property type="entry name" value="HAD_sf"/>
</dbReference>
<dbReference type="SFLD" id="SFLDG01138">
    <property type="entry name" value="C1.6.2:_Deoxy-d-mannose-octulo"/>
    <property type="match status" value="1"/>
</dbReference>
<keyword evidence="4 7" id="KW-0479">Metal-binding</keyword>
<dbReference type="GO" id="GO:0046872">
    <property type="term" value="F:metal ion binding"/>
    <property type="evidence" value="ECO:0007669"/>
    <property type="project" value="UniProtKB-KW"/>
</dbReference>
<dbReference type="RefSeq" id="WP_038152638.1">
    <property type="nucleotide sequence ID" value="NZ_JRNT01000016.1"/>
</dbReference>
<dbReference type="EC" id="3.1.3.45" evidence="8"/>
<dbReference type="CDD" id="cd01630">
    <property type="entry name" value="HAD_KDO-like"/>
    <property type="match status" value="1"/>
</dbReference>
<dbReference type="PIRSF" id="PIRSF006118">
    <property type="entry name" value="KDO8-P_Ptase"/>
    <property type="match status" value="1"/>
</dbReference>
<dbReference type="SFLD" id="SFLDG01136">
    <property type="entry name" value="C1.6:_Phosphoserine_Phosphatas"/>
    <property type="match status" value="1"/>
</dbReference>
<feature type="binding site" evidence="7">
    <location>
        <position position="102"/>
    </location>
    <ligand>
        <name>Mg(2+)</name>
        <dbReference type="ChEBI" id="CHEBI:18420"/>
    </ligand>
</feature>
<dbReference type="FunFam" id="3.40.50.1000:FF:000029">
    <property type="entry name" value="3-deoxy-D-manno-octulosonate 8-phosphate phosphatase KdsC"/>
    <property type="match status" value="1"/>
</dbReference>
<keyword evidence="9" id="KW-1185">Reference proteome</keyword>
<evidence type="ECO:0000256" key="1">
    <source>
        <dbReference type="ARBA" id="ARBA00001946"/>
    </source>
</evidence>
<evidence type="ECO:0000313" key="8">
    <source>
        <dbReference type="EMBL" id="KGF47148.1"/>
    </source>
</evidence>
<dbReference type="NCBIfam" id="TIGR01662">
    <property type="entry name" value="HAD-SF-IIIA"/>
    <property type="match status" value="1"/>
</dbReference>
<dbReference type="eggNOG" id="COG1778">
    <property type="taxonomic scope" value="Bacteria"/>
</dbReference>
<dbReference type="GO" id="GO:0008781">
    <property type="term" value="F:N-acylneuraminate cytidylyltransferase activity"/>
    <property type="evidence" value="ECO:0007669"/>
    <property type="project" value="TreeGrafter"/>
</dbReference>
<comment type="caution">
    <text evidence="8">The sequence shown here is derived from an EMBL/GenBank/DDBJ whole genome shotgun (WGS) entry which is preliminary data.</text>
</comment>
<comment type="cofactor">
    <cofactor evidence="1 7">
        <name>Mg(2+)</name>
        <dbReference type="ChEBI" id="CHEBI:18420"/>
    </cofactor>
</comment>